<keyword evidence="2" id="KW-1185">Reference proteome</keyword>
<name>A0A161R0N2_9BRAD</name>
<evidence type="ECO:0000313" key="1">
    <source>
        <dbReference type="EMBL" id="KZD22201.1"/>
    </source>
</evidence>
<reference evidence="1 2" key="1">
    <citation type="submission" date="2016-03" db="EMBL/GenBank/DDBJ databases">
        <title>Microsymbionts genomes from the relict species Vavilovia formosa (Stev.) Fed.</title>
        <authorList>
            <person name="Kopat V."/>
            <person name="Chirak E."/>
            <person name="Kimeklis A."/>
            <person name="Andronov E."/>
        </authorList>
    </citation>
    <scope>NUCLEOTIDE SEQUENCE [LARGE SCALE GENOMIC DNA]</scope>
    <source>
        <strain evidence="1 2">Vaf07</strain>
    </source>
</reference>
<sequence length="62" mass="7304">MEDFRQHWLIDDDQRRLTNAYAQDSQNNALILLGILSAEVKGFDEQQRTADSRAIEYAQFMR</sequence>
<comment type="caution">
    <text evidence="1">The sequence shown here is derived from an EMBL/GenBank/DDBJ whole genome shotgun (WGS) entry which is preliminary data.</text>
</comment>
<gene>
    <name evidence="1" type="ORF">A4A58_09080</name>
</gene>
<proteinExistence type="predicted"/>
<evidence type="ECO:0000313" key="2">
    <source>
        <dbReference type="Proteomes" id="UP000076574"/>
    </source>
</evidence>
<accession>A0A161R0N2</accession>
<dbReference type="Proteomes" id="UP000076574">
    <property type="component" value="Unassembled WGS sequence"/>
</dbReference>
<dbReference type="AlphaFoldDB" id="A0A161R0N2"/>
<protein>
    <submittedName>
        <fullName evidence="1">Uncharacterized protein</fullName>
    </submittedName>
</protein>
<dbReference type="EMBL" id="LVYV01000023">
    <property type="protein sequence ID" value="KZD22201.1"/>
    <property type="molecule type" value="Genomic_DNA"/>
</dbReference>
<organism evidence="1 2">
    <name type="scientific">Tardiphaga robiniae</name>
    <dbReference type="NCBI Taxonomy" id="943830"/>
    <lineage>
        <taxon>Bacteria</taxon>
        <taxon>Pseudomonadati</taxon>
        <taxon>Pseudomonadota</taxon>
        <taxon>Alphaproteobacteria</taxon>
        <taxon>Hyphomicrobiales</taxon>
        <taxon>Nitrobacteraceae</taxon>
        <taxon>Tardiphaga</taxon>
    </lineage>
</organism>